<accession>A0ACB0JWC2</accession>
<dbReference type="Proteomes" id="UP001177021">
    <property type="component" value="Unassembled WGS sequence"/>
</dbReference>
<evidence type="ECO:0000313" key="2">
    <source>
        <dbReference type="Proteomes" id="UP001177021"/>
    </source>
</evidence>
<proteinExistence type="predicted"/>
<name>A0ACB0JWC2_TRIPR</name>
<keyword evidence="2" id="KW-1185">Reference proteome</keyword>
<gene>
    <name evidence="1" type="ORF">MILVUS5_LOCUS16907</name>
</gene>
<organism evidence="1 2">
    <name type="scientific">Trifolium pratense</name>
    <name type="common">Red clover</name>
    <dbReference type="NCBI Taxonomy" id="57577"/>
    <lineage>
        <taxon>Eukaryota</taxon>
        <taxon>Viridiplantae</taxon>
        <taxon>Streptophyta</taxon>
        <taxon>Embryophyta</taxon>
        <taxon>Tracheophyta</taxon>
        <taxon>Spermatophyta</taxon>
        <taxon>Magnoliopsida</taxon>
        <taxon>eudicotyledons</taxon>
        <taxon>Gunneridae</taxon>
        <taxon>Pentapetalae</taxon>
        <taxon>rosids</taxon>
        <taxon>fabids</taxon>
        <taxon>Fabales</taxon>
        <taxon>Fabaceae</taxon>
        <taxon>Papilionoideae</taxon>
        <taxon>50 kb inversion clade</taxon>
        <taxon>NPAAA clade</taxon>
        <taxon>Hologalegina</taxon>
        <taxon>IRL clade</taxon>
        <taxon>Trifolieae</taxon>
        <taxon>Trifolium</taxon>
    </lineage>
</organism>
<sequence length="1559" mass="170265">MHNQVNCGPNSGQGSAPLPPAALPPPPPVPPSYQQALPPPPPPPHFQHFVPPVPPPPAPSAASHVYLHGTPAPPNTRPSYSIPSQMASQTFPTLGQNSQHSSNLGVQSHIIPPSVPTHIGHSHQDTSWAPGLPSRVLPPPPSSSQGQILHNQHLHAPSPPPFRAPSPDGVYFHSTVGNYQHQVPSVVPPPPLPSLPTSRPPVLPSPPLPTSVTTSTSSQAAFTDVPDSTKNPSFESKDVDSVDEFVASCPSDIAPVHNSDSDANQDGGNCGEVAPVSLRNETPRSVMSLPPPPPQPAEENTVGTDSDMEMEDDITLSDKDQRSTYAIEVITQQHDRVDEVLSMNEKIQLQQNSTENEPAKTVLSSDASCFGSTGVSKQNEGPGPSSGVEPMKSARSVTKVHSPTNDSKEVAESLLGTGSGSLAVPLDKEFIRYGTSDHSEAANLNRDSEQLMRIGSPIRLLQDYASDETSDNEDEGRTEAANNVFRVSAGAVPRVPDARKDCESSLETDIGFKNPSFSQKEIGLFSKSSQDNSEISPCLVQESDKTCKRSVSHTTGDGCVEPTLENHVYVNFASSVEAFQGKDGFGDTGFDIDSKSGTAEQEHEKETSKFEPTGLKVDEFGRNIREGATDSDSDESRSHQTKRMKKRDRSRSRSWSRSPLDRRSRRRSPRRRKDKRSRSRSWSPRRRRSRSRSPILRRSGDIHSENVRRDKDKAQCFDFSRRKCYRGALCRFSHHEPDKNATSRRSRNKHDLEPYSREKSSRINEGVKSISSSKVSDYEHDGVRIQDIDRHQNITGQEVVPKMEDSEGRAVVSTTFDQSVNCNPSSEGVIEVSPKVQETLVVREKPKTSIHNNDSSQNAVNSHQQHLVDDFQLEALSSADAAKESIPSEVSSFVQQLQSNVSVDVREHSGATSKDIIPSEDGSSVEKLQSNVSAEVPDHSGYPSQLLNAACVNDLSSDKRSMISANEVSDSEPLPCMLPDTQLQSVTSSVGPSDHPSLHSQASKELPPQSVSSVEFPLHTHPLPALVGSHSQGENAVHMPQIPRQYGVMQQNAFFPFQSTARENFEPYPAPLQTSNSHFSGPPHSSWTSLPPPPPPPSHAMYNTSSNMGVAKSFITSEFNQNQLHSRTDYVSQTSMIPGLPTHSQSSKFEDQVYPPMQDHSRTFMRTESFSPKQLHQGNPAYQSLSSSTSFGGLHHQPKHFSWESDVNRPQPPLGSRLPPEGHFSTSSLTLPLSQQQQQSVHKLQYTSSDVNLAGPGGTATVSRYPPDVPDSNHSTSLPTFGASRASAHYNPYASTFEQPLSSKLSSSFLQQENDIVYGNNYGPSRYSEGDVVGSRETASPKPARAVGQILPGPGEQYDPLFDSIEPSSSLKKFDFEQEQEVAGESNISLRPKSSHMSLDAKEKKHGKVGAVASTSSLNNDEYGETADAEVGAVENESLSNDMDDANMSPGKDEINQIKSPGKRKKSKDSRSMKLFKVSIANFVKEVLKPSWRQGNMSKVAFKTIVKKTVDKVSGAMKGHRIPKSQEKINQYIESSQRKLTKLVMVMIFSSLSVFTSLE</sequence>
<comment type="caution">
    <text evidence="1">The sequence shown here is derived from an EMBL/GenBank/DDBJ whole genome shotgun (WGS) entry which is preliminary data.</text>
</comment>
<protein>
    <submittedName>
        <fullName evidence="1">Uncharacterized protein</fullName>
    </submittedName>
</protein>
<evidence type="ECO:0000313" key="1">
    <source>
        <dbReference type="EMBL" id="CAJ2648591.1"/>
    </source>
</evidence>
<reference evidence="1" key="1">
    <citation type="submission" date="2023-10" db="EMBL/GenBank/DDBJ databases">
        <authorList>
            <person name="Rodriguez Cubillos JULIANA M."/>
            <person name="De Vega J."/>
        </authorList>
    </citation>
    <scope>NUCLEOTIDE SEQUENCE</scope>
</reference>
<dbReference type="EMBL" id="CASHSV030000109">
    <property type="protein sequence ID" value="CAJ2648591.1"/>
    <property type="molecule type" value="Genomic_DNA"/>
</dbReference>